<accession>A0A1A6A346</accession>
<evidence type="ECO:0000313" key="2">
    <source>
        <dbReference type="EMBL" id="WWC62620.1"/>
    </source>
</evidence>
<dbReference type="AlphaFoldDB" id="A0A1A6A346"/>
<reference evidence="2" key="3">
    <citation type="submission" date="2024-02" db="EMBL/GenBank/DDBJ databases">
        <title>Comparative genomics of Cryptococcus and Kwoniella reveals pathogenesis evolution and contrasting modes of karyotype evolution via chromosome fusion or intercentromeric recombination.</title>
        <authorList>
            <person name="Coelho M.A."/>
            <person name="David-Palma M."/>
            <person name="Shea T."/>
            <person name="Bowers K."/>
            <person name="McGinley-Smith S."/>
            <person name="Mohammad A.W."/>
            <person name="Gnirke A."/>
            <person name="Yurkov A.M."/>
            <person name="Nowrousian M."/>
            <person name="Sun S."/>
            <person name="Cuomo C.A."/>
            <person name="Heitman J."/>
        </authorList>
    </citation>
    <scope>NUCLEOTIDE SEQUENCE</scope>
    <source>
        <strain evidence="2">CBS 10117</strain>
    </source>
</reference>
<dbReference type="KEGG" id="kdj:28969035"/>
<keyword evidence="3" id="KW-1185">Reference proteome</keyword>
<organism evidence="1">
    <name type="scientific">Kwoniella dejecticola CBS 10117</name>
    <dbReference type="NCBI Taxonomy" id="1296121"/>
    <lineage>
        <taxon>Eukaryota</taxon>
        <taxon>Fungi</taxon>
        <taxon>Dikarya</taxon>
        <taxon>Basidiomycota</taxon>
        <taxon>Agaricomycotina</taxon>
        <taxon>Tremellomycetes</taxon>
        <taxon>Tremellales</taxon>
        <taxon>Cryptococcaceae</taxon>
        <taxon>Kwoniella</taxon>
    </lineage>
</organism>
<dbReference type="EMBL" id="CP144535">
    <property type="protein sequence ID" value="WWC62620.1"/>
    <property type="molecule type" value="Genomic_DNA"/>
</dbReference>
<reference evidence="1" key="1">
    <citation type="submission" date="2013-07" db="EMBL/GenBank/DDBJ databases">
        <title>The Genome Sequence of Cryptococcus dejecticola CBS10117.</title>
        <authorList>
            <consortium name="The Broad Institute Genome Sequencing Platform"/>
            <person name="Cuomo C."/>
            <person name="Litvintseva A."/>
            <person name="Chen Y."/>
            <person name="Heitman J."/>
            <person name="Sun S."/>
            <person name="Springer D."/>
            <person name="Dromer F."/>
            <person name="Young S.K."/>
            <person name="Zeng Q."/>
            <person name="Gargeya S."/>
            <person name="Fitzgerald M."/>
            <person name="Abouelleil A."/>
            <person name="Alvarado L."/>
            <person name="Berlin A.M."/>
            <person name="Chapman S.B."/>
            <person name="Dewar J."/>
            <person name="Goldberg J."/>
            <person name="Griggs A."/>
            <person name="Gujja S."/>
            <person name="Hansen M."/>
            <person name="Howarth C."/>
            <person name="Imamovic A."/>
            <person name="Larimer J."/>
            <person name="McCowan C."/>
            <person name="Murphy C."/>
            <person name="Pearson M."/>
            <person name="Priest M."/>
            <person name="Roberts A."/>
            <person name="Saif S."/>
            <person name="Shea T."/>
            <person name="Sykes S."/>
            <person name="Wortman J."/>
            <person name="Nusbaum C."/>
            <person name="Birren B."/>
        </authorList>
    </citation>
    <scope>NUCLEOTIDE SEQUENCE [LARGE SCALE GENOMIC DNA]</scope>
    <source>
        <strain evidence="1">CBS 10117</strain>
    </source>
</reference>
<proteinExistence type="predicted"/>
<dbReference type="GeneID" id="28969035"/>
<gene>
    <name evidence="1" type="ORF">I303_05336</name>
    <name evidence="2" type="ORF">I303_105217</name>
</gene>
<protein>
    <submittedName>
        <fullName evidence="1">Uncharacterized protein</fullName>
    </submittedName>
</protein>
<evidence type="ECO:0000313" key="1">
    <source>
        <dbReference type="EMBL" id="OBR84478.1"/>
    </source>
</evidence>
<dbReference type="Proteomes" id="UP000078595">
    <property type="component" value="Chromosome 6"/>
</dbReference>
<sequence length="316" mass="36160">MLSQSTMKHKPIARTVKTLRKIFRWHTTPKFTEIDISDMFRPPSPDNDGMSHNSHHCRTNRNSLLDPEVEYLLTTLDMDNIPEELIRYGPGDDIVKKPHHTYAYFLVCSRCDRMRPFGGESVAMCIVDAWTRTLRVHKITFARSRHPGFSHYKWACGSCGRITDQKVDNSDFYIGDCKDCGKDQPLISNPKHPHTEKGEKKFCCPKCRHDIEVPFNIANGFFTTSGDRPHIVFCEWCQEDTPIVTLADSVKPVCGCTRCKSKFEIGRAGELCPYCTALIGESVARYQARIVPTTVVPFVNYQLETVEELVEETIYE</sequence>
<reference evidence="2" key="2">
    <citation type="submission" date="2013-07" db="EMBL/GenBank/DDBJ databases">
        <authorList>
            <consortium name="The Broad Institute Genome Sequencing Platform"/>
            <person name="Cuomo C."/>
            <person name="Litvintseva A."/>
            <person name="Chen Y."/>
            <person name="Heitman J."/>
            <person name="Sun S."/>
            <person name="Springer D."/>
            <person name="Dromer F."/>
            <person name="Young S.K."/>
            <person name="Zeng Q."/>
            <person name="Gargeya S."/>
            <person name="Fitzgerald M."/>
            <person name="Abouelleil A."/>
            <person name="Alvarado L."/>
            <person name="Berlin A.M."/>
            <person name="Chapman S.B."/>
            <person name="Dewar J."/>
            <person name="Goldberg J."/>
            <person name="Griggs A."/>
            <person name="Gujja S."/>
            <person name="Hansen M."/>
            <person name="Howarth C."/>
            <person name="Imamovic A."/>
            <person name="Larimer J."/>
            <person name="McCowan C."/>
            <person name="Murphy C."/>
            <person name="Pearson M."/>
            <person name="Priest M."/>
            <person name="Roberts A."/>
            <person name="Saif S."/>
            <person name="Shea T."/>
            <person name="Sykes S."/>
            <person name="Wortman J."/>
            <person name="Nusbaum C."/>
            <person name="Birren B."/>
        </authorList>
    </citation>
    <scope>NUCLEOTIDE SEQUENCE</scope>
    <source>
        <strain evidence="2">CBS 10117</strain>
    </source>
</reference>
<dbReference type="EMBL" id="KI894032">
    <property type="protein sequence ID" value="OBR84478.1"/>
    <property type="molecule type" value="Genomic_DNA"/>
</dbReference>
<dbReference type="RefSeq" id="XP_018262320.1">
    <property type="nucleotide sequence ID" value="XM_018408629.1"/>
</dbReference>
<dbReference type="VEuPathDB" id="FungiDB:I303_05336"/>
<evidence type="ECO:0000313" key="3">
    <source>
        <dbReference type="Proteomes" id="UP000078595"/>
    </source>
</evidence>
<name>A0A1A6A346_9TREE</name>